<dbReference type="InterPro" id="IPR029058">
    <property type="entry name" value="AB_hydrolase_fold"/>
</dbReference>
<dbReference type="EMBL" id="JACRSU010000003">
    <property type="protein sequence ID" value="MBC8541245.1"/>
    <property type="molecule type" value="Genomic_DNA"/>
</dbReference>
<feature type="domain" description="BD-FAE-like" evidence="2">
    <location>
        <begin position="33"/>
        <end position="143"/>
    </location>
</feature>
<dbReference type="Pfam" id="PF20434">
    <property type="entry name" value="BD-FAE"/>
    <property type="match status" value="1"/>
</dbReference>
<dbReference type="SUPFAM" id="SSF53474">
    <property type="entry name" value="alpha/beta-Hydrolases"/>
    <property type="match status" value="1"/>
</dbReference>
<evidence type="ECO:0000256" key="1">
    <source>
        <dbReference type="ARBA" id="ARBA00022801"/>
    </source>
</evidence>
<dbReference type="InterPro" id="IPR050300">
    <property type="entry name" value="GDXG_lipolytic_enzyme"/>
</dbReference>
<comment type="caution">
    <text evidence="3">The sequence shown here is derived from an EMBL/GenBank/DDBJ whole genome shotgun (WGS) entry which is preliminary data.</text>
</comment>
<protein>
    <submittedName>
        <fullName evidence="3">Prolyl oligopeptidase family serine peptidase</fullName>
    </submittedName>
</protein>
<gene>
    <name evidence="3" type="ORF">H8698_09685</name>
</gene>
<dbReference type="PANTHER" id="PTHR48081">
    <property type="entry name" value="AB HYDROLASE SUPERFAMILY PROTEIN C4A8.06C"/>
    <property type="match status" value="1"/>
</dbReference>
<reference evidence="3" key="1">
    <citation type="submission" date="2020-08" db="EMBL/GenBank/DDBJ databases">
        <title>Genome public.</title>
        <authorList>
            <person name="Liu C."/>
            <person name="Sun Q."/>
        </authorList>
    </citation>
    <scope>NUCLEOTIDE SEQUENCE</scope>
    <source>
        <strain evidence="3">H8</strain>
    </source>
</reference>
<dbReference type="InterPro" id="IPR049492">
    <property type="entry name" value="BD-FAE-like_dom"/>
</dbReference>
<organism evidence="3 4">
    <name type="scientific">Congzhengia minquanensis</name>
    <dbReference type="NCBI Taxonomy" id="2763657"/>
    <lineage>
        <taxon>Bacteria</taxon>
        <taxon>Bacillati</taxon>
        <taxon>Bacillota</taxon>
        <taxon>Clostridia</taxon>
        <taxon>Eubacteriales</taxon>
        <taxon>Oscillospiraceae</taxon>
        <taxon>Congzhengia</taxon>
    </lineage>
</organism>
<sequence length="258" mass="29333">MNELKAEINRLKQIKPGIDCSYKTVNGVRLPVEIYVPEDNKNKQTLVIAIHGGSWYAVKEDAVTWDGSWMNFQAQYYVSKGFTAAVFSYRSIDFDETTTVFDLIDDCKDAVAFIRRQTETTRLILMGDSAGGHLSLMLGIDDSINADMVVAANPVLDCTEPSWKHIAKTEQDFIKASPAFHIQKIKPALLLLHGDSDTVVNCKITERYCDSMKQQKNDCEYIPLHGAEHAFLLQGYRSKDEDVMRYMNMIDEFIEKRT</sequence>
<evidence type="ECO:0000313" key="4">
    <source>
        <dbReference type="Proteomes" id="UP000611762"/>
    </source>
</evidence>
<evidence type="ECO:0000259" key="2">
    <source>
        <dbReference type="Pfam" id="PF20434"/>
    </source>
</evidence>
<keyword evidence="4" id="KW-1185">Reference proteome</keyword>
<dbReference type="GO" id="GO:0016787">
    <property type="term" value="F:hydrolase activity"/>
    <property type="evidence" value="ECO:0007669"/>
    <property type="project" value="UniProtKB-KW"/>
</dbReference>
<name>A0A926DQ46_9FIRM</name>
<dbReference type="RefSeq" id="WP_249313264.1">
    <property type="nucleotide sequence ID" value="NZ_JACRSU010000003.1"/>
</dbReference>
<dbReference type="AlphaFoldDB" id="A0A926DQ46"/>
<dbReference type="Proteomes" id="UP000611762">
    <property type="component" value="Unassembled WGS sequence"/>
</dbReference>
<proteinExistence type="predicted"/>
<keyword evidence="1" id="KW-0378">Hydrolase</keyword>
<evidence type="ECO:0000313" key="3">
    <source>
        <dbReference type="EMBL" id="MBC8541245.1"/>
    </source>
</evidence>
<dbReference type="Gene3D" id="3.40.50.1820">
    <property type="entry name" value="alpha/beta hydrolase"/>
    <property type="match status" value="1"/>
</dbReference>
<accession>A0A926DQ46</accession>